<protein>
    <recommendedName>
        <fullName evidence="1">VOC domain-containing protein</fullName>
    </recommendedName>
</protein>
<gene>
    <name evidence="2" type="ORF">HF682_10815</name>
</gene>
<feature type="domain" description="VOC" evidence="1">
    <location>
        <begin position="2"/>
        <end position="119"/>
    </location>
</feature>
<dbReference type="PROSITE" id="PS51819">
    <property type="entry name" value="VOC"/>
    <property type="match status" value="1"/>
</dbReference>
<sequence>MSPNFLILYVDQPQRSASFYSQLLDKPVIDASETFALLPLDNGWMLGLWSRHTVEPAALNTGGGAEVCFALDSREAVDTYYQRWTSMGLTILQQPIRMDFGYTFTAQDPDGQRLRVFVVED</sequence>
<dbReference type="Gene3D" id="3.30.720.110">
    <property type="match status" value="1"/>
</dbReference>
<dbReference type="InterPro" id="IPR037523">
    <property type="entry name" value="VOC_core"/>
</dbReference>
<dbReference type="PIRSF" id="PIRSF039020">
    <property type="entry name" value="EhpR"/>
    <property type="match status" value="1"/>
</dbReference>
<dbReference type="RefSeq" id="WP_168877303.1">
    <property type="nucleotide sequence ID" value="NZ_JABAIM010000002.1"/>
</dbReference>
<dbReference type="InterPro" id="IPR029068">
    <property type="entry name" value="Glyas_Bleomycin-R_OHBP_Dase"/>
</dbReference>
<organism evidence="2 3">
    <name type="scientific">Leeia aquatica</name>
    <dbReference type="NCBI Taxonomy" id="2725557"/>
    <lineage>
        <taxon>Bacteria</taxon>
        <taxon>Pseudomonadati</taxon>
        <taxon>Pseudomonadota</taxon>
        <taxon>Betaproteobacteria</taxon>
        <taxon>Neisseriales</taxon>
        <taxon>Leeiaceae</taxon>
        <taxon>Leeia</taxon>
    </lineage>
</organism>
<dbReference type="Proteomes" id="UP000587991">
    <property type="component" value="Unassembled WGS sequence"/>
</dbReference>
<evidence type="ECO:0000259" key="1">
    <source>
        <dbReference type="PROSITE" id="PS51819"/>
    </source>
</evidence>
<reference evidence="2 3" key="1">
    <citation type="submission" date="2020-04" db="EMBL/GenBank/DDBJ databases">
        <title>Draft genome of Leeia sp. IMCC25680.</title>
        <authorList>
            <person name="Song J."/>
            <person name="Cho J.-C."/>
        </authorList>
    </citation>
    <scope>NUCLEOTIDE SEQUENCE [LARGE SCALE GENOMIC DNA]</scope>
    <source>
        <strain evidence="2 3">IMCC25680</strain>
    </source>
</reference>
<proteinExistence type="predicted"/>
<name>A0A847S7C0_9NEIS</name>
<evidence type="ECO:0000313" key="3">
    <source>
        <dbReference type="Proteomes" id="UP000587991"/>
    </source>
</evidence>
<dbReference type="InterPro" id="IPR026275">
    <property type="entry name" value="Glyoxalase/dOase/EhpR"/>
</dbReference>
<dbReference type="InterPro" id="IPR004360">
    <property type="entry name" value="Glyas_Fos-R_dOase_dom"/>
</dbReference>
<dbReference type="AlphaFoldDB" id="A0A847S7C0"/>
<evidence type="ECO:0000313" key="2">
    <source>
        <dbReference type="EMBL" id="NLR75653.1"/>
    </source>
</evidence>
<accession>A0A847S7C0</accession>
<comment type="caution">
    <text evidence="2">The sequence shown here is derived from an EMBL/GenBank/DDBJ whole genome shotgun (WGS) entry which is preliminary data.</text>
</comment>
<dbReference type="Pfam" id="PF00903">
    <property type="entry name" value="Glyoxalase"/>
    <property type="match status" value="1"/>
</dbReference>
<dbReference type="SUPFAM" id="SSF54593">
    <property type="entry name" value="Glyoxalase/Bleomycin resistance protein/Dihydroxybiphenyl dioxygenase"/>
    <property type="match status" value="1"/>
</dbReference>
<dbReference type="Gene3D" id="3.30.720.120">
    <property type="match status" value="1"/>
</dbReference>
<dbReference type="EMBL" id="JABAIM010000002">
    <property type="protein sequence ID" value="NLR75653.1"/>
    <property type="molecule type" value="Genomic_DNA"/>
</dbReference>
<keyword evidence="3" id="KW-1185">Reference proteome</keyword>